<dbReference type="Proteomes" id="UP000233100">
    <property type="component" value="Chromosome 10"/>
</dbReference>
<organism evidence="1 2">
    <name type="scientific">Macaca fascicularis</name>
    <name type="common">Crab-eating macaque</name>
    <name type="synonym">Cynomolgus monkey</name>
    <dbReference type="NCBI Taxonomy" id="9541"/>
    <lineage>
        <taxon>Eukaryota</taxon>
        <taxon>Metazoa</taxon>
        <taxon>Chordata</taxon>
        <taxon>Craniata</taxon>
        <taxon>Vertebrata</taxon>
        <taxon>Euteleostomi</taxon>
        <taxon>Mammalia</taxon>
        <taxon>Eutheria</taxon>
        <taxon>Euarchontoglires</taxon>
        <taxon>Primates</taxon>
        <taxon>Haplorrhini</taxon>
        <taxon>Catarrhini</taxon>
        <taxon>Cercopithecidae</taxon>
        <taxon>Cercopithecinae</taxon>
        <taxon>Macaca</taxon>
    </lineage>
</organism>
<dbReference type="AlphaFoldDB" id="A0A7N9CYE9"/>
<protein>
    <submittedName>
        <fullName evidence="1">Uncharacterized protein</fullName>
    </submittedName>
</protein>
<accession>A0A7N9CYE9</accession>
<name>A0A7N9CYE9_MACFA</name>
<proteinExistence type="predicted"/>
<dbReference type="Ensembl" id="ENSMFAT00000078343.1">
    <property type="protein sequence ID" value="ENSMFAP00000057560.1"/>
    <property type="gene ID" value="ENSMFAG00000064118.1"/>
</dbReference>
<reference evidence="1" key="3">
    <citation type="submission" date="2025-09" db="UniProtKB">
        <authorList>
            <consortium name="Ensembl"/>
        </authorList>
    </citation>
    <scope>IDENTIFICATION</scope>
</reference>
<evidence type="ECO:0000313" key="2">
    <source>
        <dbReference type="Proteomes" id="UP000233100"/>
    </source>
</evidence>
<reference evidence="1 2" key="1">
    <citation type="submission" date="2013-03" db="EMBL/GenBank/DDBJ databases">
        <authorList>
            <person name="Warren W."/>
            <person name="Wilson R.K."/>
        </authorList>
    </citation>
    <scope>NUCLEOTIDE SEQUENCE</scope>
</reference>
<sequence>VDRQADTAPTPSLKRTALTCQNPATWWEVRHFQEKAHYRLYIFSTFENLSTLRGQGSLRFINVIYLIL</sequence>
<keyword evidence="2" id="KW-1185">Reference proteome</keyword>
<reference evidence="1" key="2">
    <citation type="submission" date="2025-08" db="UniProtKB">
        <authorList>
            <consortium name="Ensembl"/>
        </authorList>
    </citation>
    <scope>IDENTIFICATION</scope>
</reference>
<evidence type="ECO:0000313" key="1">
    <source>
        <dbReference type="Ensembl" id="ENSMFAP00000057560.1"/>
    </source>
</evidence>